<keyword evidence="14" id="KW-1185">Reference proteome</keyword>
<accession>A0AAD7CS77</accession>
<keyword evidence="4" id="KW-0963">Cytoplasm</keyword>
<evidence type="ECO:0000256" key="7">
    <source>
        <dbReference type="ARBA" id="ARBA00022840"/>
    </source>
</evidence>
<protein>
    <recommendedName>
        <fullName evidence="3">aspartate--tRNA ligase</fullName>
        <ecNumber evidence="3">6.1.1.12</ecNumber>
    </recommendedName>
    <alternativeName>
        <fullName evidence="10">Aspartyl-tRNA synthetase</fullName>
    </alternativeName>
</protein>
<dbReference type="GO" id="GO:0003723">
    <property type="term" value="F:RNA binding"/>
    <property type="evidence" value="ECO:0007669"/>
    <property type="project" value="TreeGrafter"/>
</dbReference>
<dbReference type="InterPro" id="IPR002312">
    <property type="entry name" value="Asp/Asn-tRNA-synth_IIb"/>
</dbReference>
<dbReference type="FunFam" id="3.30.930.10:FF:000013">
    <property type="entry name" value="Aspartate--tRNA ligase, cytoplasmic"/>
    <property type="match status" value="1"/>
</dbReference>
<dbReference type="InterPro" id="IPR006195">
    <property type="entry name" value="aa-tRNA-synth_II"/>
</dbReference>
<keyword evidence="6" id="KW-0547">Nucleotide-binding</keyword>
<dbReference type="Pfam" id="PF01336">
    <property type="entry name" value="tRNA_anti-codon"/>
    <property type="match status" value="1"/>
</dbReference>
<dbReference type="GO" id="GO:0017101">
    <property type="term" value="C:aminoacyl-tRNA synthetase multienzyme complex"/>
    <property type="evidence" value="ECO:0007669"/>
    <property type="project" value="TreeGrafter"/>
</dbReference>
<dbReference type="GO" id="GO:0004815">
    <property type="term" value="F:aspartate-tRNA ligase activity"/>
    <property type="evidence" value="ECO:0007669"/>
    <property type="project" value="UniProtKB-EC"/>
</dbReference>
<feature type="domain" description="Aminoacyl-transfer RNA synthetases class-II family profile" evidence="12">
    <location>
        <begin position="150"/>
        <end position="453"/>
    </location>
</feature>
<evidence type="ECO:0000256" key="6">
    <source>
        <dbReference type="ARBA" id="ARBA00022741"/>
    </source>
</evidence>
<dbReference type="InterPro" id="IPR004365">
    <property type="entry name" value="NA-bd_OB_tRNA"/>
</dbReference>
<dbReference type="NCBIfam" id="TIGR00458">
    <property type="entry name" value="aspS_nondisc"/>
    <property type="match status" value="1"/>
</dbReference>
<dbReference type="CDD" id="cd00776">
    <property type="entry name" value="AsxRS_core"/>
    <property type="match status" value="1"/>
</dbReference>
<evidence type="ECO:0000256" key="8">
    <source>
        <dbReference type="ARBA" id="ARBA00022917"/>
    </source>
</evidence>
<evidence type="ECO:0000313" key="14">
    <source>
        <dbReference type="Proteomes" id="UP001221757"/>
    </source>
</evidence>
<evidence type="ECO:0000256" key="9">
    <source>
        <dbReference type="ARBA" id="ARBA00023146"/>
    </source>
</evidence>
<dbReference type="PROSITE" id="PS50862">
    <property type="entry name" value="AA_TRNA_LIGASE_II"/>
    <property type="match status" value="1"/>
</dbReference>
<dbReference type="AlphaFoldDB" id="A0AAD7CS77"/>
<evidence type="ECO:0000256" key="3">
    <source>
        <dbReference type="ARBA" id="ARBA00012841"/>
    </source>
</evidence>
<comment type="subcellular location">
    <subcellularLocation>
        <location evidence="1">Cytoplasm</location>
    </subcellularLocation>
</comment>
<dbReference type="InterPro" id="IPR045864">
    <property type="entry name" value="aa-tRNA-synth_II/BPL/LPL"/>
</dbReference>
<dbReference type="GO" id="GO:0006422">
    <property type="term" value="P:aspartyl-tRNA aminoacylation"/>
    <property type="evidence" value="ECO:0007669"/>
    <property type="project" value="InterPro"/>
</dbReference>
<dbReference type="EMBL" id="JARKIE010000260">
    <property type="protein sequence ID" value="KAJ7660511.1"/>
    <property type="molecule type" value="Genomic_DNA"/>
</dbReference>
<dbReference type="SUPFAM" id="SSF55681">
    <property type="entry name" value="Class II aaRS and biotin synthetases"/>
    <property type="match status" value="1"/>
</dbReference>
<keyword evidence="8" id="KW-0648">Protein biosynthesis</keyword>
<evidence type="ECO:0000256" key="2">
    <source>
        <dbReference type="ARBA" id="ARBA00005312"/>
    </source>
</evidence>
<reference evidence="13" key="1">
    <citation type="submission" date="2023-03" db="EMBL/GenBank/DDBJ databases">
        <title>Massive genome expansion in bonnet fungi (Mycena s.s.) driven by repeated elements and novel gene families across ecological guilds.</title>
        <authorList>
            <consortium name="Lawrence Berkeley National Laboratory"/>
            <person name="Harder C.B."/>
            <person name="Miyauchi S."/>
            <person name="Viragh M."/>
            <person name="Kuo A."/>
            <person name="Thoen E."/>
            <person name="Andreopoulos B."/>
            <person name="Lu D."/>
            <person name="Skrede I."/>
            <person name="Drula E."/>
            <person name="Henrissat B."/>
            <person name="Morin E."/>
            <person name="Kohler A."/>
            <person name="Barry K."/>
            <person name="LaButti K."/>
            <person name="Morin E."/>
            <person name="Salamov A."/>
            <person name="Lipzen A."/>
            <person name="Mereny Z."/>
            <person name="Hegedus B."/>
            <person name="Baldrian P."/>
            <person name="Stursova M."/>
            <person name="Weitz H."/>
            <person name="Taylor A."/>
            <person name="Grigoriev I.V."/>
            <person name="Nagy L.G."/>
            <person name="Martin F."/>
            <person name="Kauserud H."/>
        </authorList>
    </citation>
    <scope>NUCLEOTIDE SEQUENCE</scope>
    <source>
        <strain evidence="13">CBHHK067</strain>
    </source>
</reference>
<dbReference type="InterPro" id="IPR004523">
    <property type="entry name" value="Asp-tRNA_synthase_2"/>
</dbReference>
<dbReference type="PANTHER" id="PTHR43450:SF2">
    <property type="entry name" value="ASPARTATE--TRNA LIGASE"/>
    <property type="match status" value="1"/>
</dbReference>
<evidence type="ECO:0000256" key="4">
    <source>
        <dbReference type="ARBA" id="ARBA00022490"/>
    </source>
</evidence>
<dbReference type="Gene3D" id="2.40.50.140">
    <property type="entry name" value="Nucleic acid-binding proteins"/>
    <property type="match status" value="1"/>
</dbReference>
<dbReference type="GO" id="GO:0005829">
    <property type="term" value="C:cytosol"/>
    <property type="evidence" value="ECO:0007669"/>
    <property type="project" value="TreeGrafter"/>
</dbReference>
<dbReference type="Pfam" id="PF09924">
    <property type="entry name" value="LPG_synthase_C"/>
    <property type="match status" value="1"/>
</dbReference>
<dbReference type="GO" id="GO:0005524">
    <property type="term" value="F:ATP binding"/>
    <property type="evidence" value="ECO:0007669"/>
    <property type="project" value="UniProtKB-KW"/>
</dbReference>
<evidence type="ECO:0000313" key="13">
    <source>
        <dbReference type="EMBL" id="KAJ7660511.1"/>
    </source>
</evidence>
<dbReference type="CDD" id="cd04320">
    <property type="entry name" value="AspRS_cyto_N"/>
    <property type="match status" value="1"/>
</dbReference>
<dbReference type="Pfam" id="PF00152">
    <property type="entry name" value="tRNA-synt_2"/>
    <property type="match status" value="1"/>
</dbReference>
<dbReference type="PRINTS" id="PR01042">
    <property type="entry name" value="TRNASYNTHASP"/>
</dbReference>
<evidence type="ECO:0000256" key="11">
    <source>
        <dbReference type="ARBA" id="ARBA00047904"/>
    </source>
</evidence>
<comment type="caution">
    <text evidence="13">The sequence shown here is derived from an EMBL/GenBank/DDBJ whole genome shotgun (WGS) entry which is preliminary data.</text>
</comment>
<dbReference type="InterPro" id="IPR012340">
    <property type="entry name" value="NA-bd_OB-fold"/>
</dbReference>
<evidence type="ECO:0000256" key="5">
    <source>
        <dbReference type="ARBA" id="ARBA00022598"/>
    </source>
</evidence>
<dbReference type="InterPro" id="IPR024320">
    <property type="entry name" value="LPG_synthase_C"/>
</dbReference>
<dbReference type="SUPFAM" id="SSF50249">
    <property type="entry name" value="Nucleic acid-binding proteins"/>
    <property type="match status" value="1"/>
</dbReference>
<name>A0AAD7CS77_MYCRO</name>
<keyword evidence="5" id="KW-0436">Ligase</keyword>
<evidence type="ECO:0000259" key="12">
    <source>
        <dbReference type="PROSITE" id="PS50862"/>
    </source>
</evidence>
<dbReference type="Gene3D" id="3.30.930.10">
    <property type="entry name" value="Bira Bifunctional Protein, Domain 2"/>
    <property type="match status" value="1"/>
</dbReference>
<comment type="catalytic activity">
    <reaction evidence="11">
        <text>tRNA(Asp) + L-aspartate + ATP = L-aspartyl-tRNA(Asp) + AMP + diphosphate</text>
        <dbReference type="Rhea" id="RHEA:19649"/>
        <dbReference type="Rhea" id="RHEA-COMP:9660"/>
        <dbReference type="Rhea" id="RHEA-COMP:9678"/>
        <dbReference type="ChEBI" id="CHEBI:29991"/>
        <dbReference type="ChEBI" id="CHEBI:30616"/>
        <dbReference type="ChEBI" id="CHEBI:33019"/>
        <dbReference type="ChEBI" id="CHEBI:78442"/>
        <dbReference type="ChEBI" id="CHEBI:78516"/>
        <dbReference type="ChEBI" id="CHEBI:456215"/>
        <dbReference type="EC" id="6.1.1.12"/>
    </reaction>
</comment>
<dbReference type="NCBIfam" id="NF003483">
    <property type="entry name" value="PRK05159.1"/>
    <property type="match status" value="1"/>
</dbReference>
<gene>
    <name evidence="13" type="ORF">B0H17DRAFT_992149</name>
</gene>
<dbReference type="InterPro" id="IPR004364">
    <property type="entry name" value="Aa-tRNA-synt_II"/>
</dbReference>
<evidence type="ECO:0000256" key="10">
    <source>
        <dbReference type="ARBA" id="ARBA00033155"/>
    </source>
</evidence>
<sequence length="814" mass="90692">MKPGDEVLLRARIHHLRRQGLNLAFVVLRHQLDTIQGLVLVSDGTVSENMVRWIERLPLETIVRVSGVLQAPGDGQSAVHNATVHNMEILIKSMHVVSQVTKHVPFDIENASRPESDFQDEHFAARRVTPRAHFAHRVASLRSATSIAIFRIRAATCAAFRAHLDARGFTEIQSSKLQQGASESGASVFTVNYFNRQASLAQSPQLAKQMCIAADMERVYEIGPVFRAENSHTGRHLTEFTGMDLEQTIDVSYTEVLDTLDGVLKHIFATLQERFRTEIEIVKRQFPHEDLVWREKTLRLTFKEGIAMLKEAGWTEEDGSEPSEEEDLNTPAEKKLGALVKEKYGTDFYILDKFPLTVRPFYTMPDPNDDTYSNSADFFLRGQEILSGGQRIHHAPLLEQRMKEAKIDFEGMEEYLDGFRWGCPPHGGGGVGLERVIMLFLDLGNVRWANLFPRDPKSFPDAQVDRNDAGGHALRGPESSTVEYAASLHVTDAPPPLPPLENLIATYADSNNTAWLDPQWTVWRDAPTGGAVGYCESEGHALAWGRPLCDDAQLHGVIARFLQHVDTELRLKALWACVDEVTEGVLARERGWASVIVAAEERINPTTFEAGRKLAQKIRSARAKGVVPVSVGEGTPGEEVKQEIDRRVREWREGRTGKQVHSTEIRPWDDEVHRKYFYAKDEDGEICAIVVLAQLSRKYGFQFKFSLEFPGAPSGTIELLLAEAISAMAAAGLRSATFGTSATESLTAGENTRLWKAKMMERTYATITKTLGLGSKPQFRAKFGTELDVVYFCYPRNLGFGVGAIHAVTAALTG</sequence>
<keyword evidence="9" id="KW-0030">Aminoacyl-tRNA synthetase</keyword>
<dbReference type="PANTHER" id="PTHR43450">
    <property type="entry name" value="ASPARTYL-TRNA SYNTHETASE"/>
    <property type="match status" value="1"/>
</dbReference>
<proteinExistence type="inferred from homology"/>
<comment type="similarity">
    <text evidence="2">Belongs to the class-II aminoacyl-tRNA synthetase family. Type 2 subfamily.</text>
</comment>
<keyword evidence="7" id="KW-0067">ATP-binding</keyword>
<dbReference type="EC" id="6.1.1.12" evidence="3"/>
<organism evidence="13 14">
    <name type="scientific">Mycena rosella</name>
    <name type="common">Pink bonnet</name>
    <name type="synonym">Agaricus rosellus</name>
    <dbReference type="NCBI Taxonomy" id="1033263"/>
    <lineage>
        <taxon>Eukaryota</taxon>
        <taxon>Fungi</taxon>
        <taxon>Dikarya</taxon>
        <taxon>Basidiomycota</taxon>
        <taxon>Agaricomycotina</taxon>
        <taxon>Agaricomycetes</taxon>
        <taxon>Agaricomycetidae</taxon>
        <taxon>Agaricales</taxon>
        <taxon>Marasmiineae</taxon>
        <taxon>Mycenaceae</taxon>
        <taxon>Mycena</taxon>
    </lineage>
</organism>
<evidence type="ECO:0000256" key="1">
    <source>
        <dbReference type="ARBA" id="ARBA00004496"/>
    </source>
</evidence>
<dbReference type="Proteomes" id="UP001221757">
    <property type="component" value="Unassembled WGS sequence"/>
</dbReference>